<dbReference type="Gene3D" id="3.30.365.10">
    <property type="entry name" value="Aldehyde oxidase/xanthine dehydrogenase, molybdopterin binding domain"/>
    <property type="match status" value="4"/>
</dbReference>
<dbReference type="Pfam" id="PF02738">
    <property type="entry name" value="MoCoBD_1"/>
    <property type="match status" value="1"/>
</dbReference>
<dbReference type="InterPro" id="IPR037165">
    <property type="entry name" value="AldOxase/xan_DH_Mopterin-bd_sf"/>
</dbReference>
<dbReference type="InterPro" id="IPR008274">
    <property type="entry name" value="AldOxase/xan_DH_MoCoBD1"/>
</dbReference>
<dbReference type="InterPro" id="IPR046867">
    <property type="entry name" value="AldOxase/xan_DH_MoCoBD2"/>
</dbReference>
<dbReference type="Gene3D" id="3.90.1170.50">
    <property type="entry name" value="Aldehyde oxidase/xanthine dehydrogenase, a/b hammerhead"/>
    <property type="match status" value="1"/>
</dbReference>
<dbReference type="SUPFAM" id="SSF54665">
    <property type="entry name" value="CO dehydrogenase molybdoprotein N-domain-like"/>
    <property type="match status" value="1"/>
</dbReference>
<protein>
    <submittedName>
        <fullName evidence="4">Xanthine dehydrogenase family protein molybdopterin-binding subunit</fullName>
    </submittedName>
</protein>
<name>A0A831X099_9BACT</name>
<proteinExistence type="predicted"/>
<keyword evidence="1" id="KW-0500">Molybdenum</keyword>
<dbReference type="SUPFAM" id="SSF56003">
    <property type="entry name" value="Molybdenum cofactor-binding domain"/>
    <property type="match status" value="1"/>
</dbReference>
<organism evidence="4">
    <name type="scientific">Thermorudis peleae</name>
    <dbReference type="NCBI Taxonomy" id="1382356"/>
    <lineage>
        <taxon>Bacteria</taxon>
        <taxon>Pseudomonadati</taxon>
        <taxon>Thermomicrobiota</taxon>
        <taxon>Thermomicrobia</taxon>
        <taxon>Thermomicrobia incertae sedis</taxon>
        <taxon>Thermorudis</taxon>
    </lineage>
</organism>
<evidence type="ECO:0000256" key="2">
    <source>
        <dbReference type="ARBA" id="ARBA00023002"/>
    </source>
</evidence>
<dbReference type="PANTHER" id="PTHR11908:SF132">
    <property type="entry name" value="ALDEHYDE OXIDASE 1-RELATED"/>
    <property type="match status" value="1"/>
</dbReference>
<accession>A0A831X099</accession>
<evidence type="ECO:0000259" key="3">
    <source>
        <dbReference type="SMART" id="SM01008"/>
    </source>
</evidence>
<dbReference type="InterPro" id="IPR036856">
    <property type="entry name" value="Ald_Oxase/Xan_DH_a/b_sf"/>
</dbReference>
<dbReference type="PANTHER" id="PTHR11908">
    <property type="entry name" value="XANTHINE DEHYDROGENASE"/>
    <property type="match status" value="1"/>
</dbReference>
<dbReference type="Pfam" id="PF20256">
    <property type="entry name" value="MoCoBD_2"/>
    <property type="match status" value="1"/>
</dbReference>
<dbReference type="Pfam" id="PF01315">
    <property type="entry name" value="Ald_Xan_dh_C"/>
    <property type="match status" value="1"/>
</dbReference>
<sequence>MPTRMLGEPVKRREDPRLLTGHGRYVDDIDLPGMLHAAVLRSPYAHARIERIDASAARALEGVVAVFTYDDLGPARERMPLLIPNPALTHPYTRYALARDEVNHVGEGVALVVAESRYVAEDALEAIRVEYQELPPVVDIERAVEPGASLVHEELGTNVAAHYVGVVGDPERAFAQAAHVFRERLVIERSAAMPIETRGIVAAWDPYREVLRVWDSTQGPIVIRNALAALFGLAPHQVEVIAPDVGGGFGCKIMFYPEEVLIPYAALVLGRPVKWTEDRIEHFIGTNHERLQIHDAEIAVDTEGRILGVRDIFLHDAGAYTPYGIIVPQITACQLPGPYKVPNYHVEFRAVYSNTVPVSPYRGAGRPHACFVMERLMDRVADELGLDRAEVRRRNFIQPDEFPYDVGLIFQDGAPTRYDSGDYPAMLARVLKMIDYERFVREEQPRLRAEGRYVGLGLACYVEGTGIGPYEGAHVRIEPTGQVYVATGMPQQGQAHKTILAQVAAEELQVPIERIMVIEGDTAHFGFGSGTYASRSAVVAGSAVALAARRVREQVLELAARELEVDPADLVVEDGRIFVRGAPERGLSYWEAAQLANPLRYAYGTEASELLSKPRPWNGPALPPGRQPALEATEYYSPPHATWASGALACILEVDLGTGMIRFHRLCVVHDCGRVINPMVVEGQIHGGIAQGIGGAFYERIVYDENGQPVNASFMDFLIPTAVEIPHIEIAHLETPSPLNPLGVKGVGEAGAIPVPALVASALDDALRPLGVRVTRMPLGPCELLELIARSTE</sequence>
<dbReference type="SMART" id="SM01008">
    <property type="entry name" value="Ald_Xan_dh_C"/>
    <property type="match status" value="1"/>
</dbReference>
<comment type="caution">
    <text evidence="4">The sequence shown here is derived from an EMBL/GenBank/DDBJ whole genome shotgun (WGS) entry which is preliminary data.</text>
</comment>
<keyword evidence="2" id="KW-0560">Oxidoreductase</keyword>
<dbReference type="InterPro" id="IPR016208">
    <property type="entry name" value="Ald_Oxase/xanthine_DH-like"/>
</dbReference>
<reference evidence="4" key="1">
    <citation type="journal article" date="2020" name="mSystems">
        <title>Genome- and Community-Level Interaction Insights into Carbon Utilization and Element Cycling Functions of Hydrothermarchaeota in Hydrothermal Sediment.</title>
        <authorList>
            <person name="Zhou Z."/>
            <person name="Liu Y."/>
            <person name="Xu W."/>
            <person name="Pan J."/>
            <person name="Luo Z.H."/>
            <person name="Li M."/>
        </authorList>
    </citation>
    <scope>NUCLEOTIDE SEQUENCE [LARGE SCALE GENOMIC DNA]</scope>
    <source>
        <strain evidence="4">SpSt-210</strain>
    </source>
</reference>
<dbReference type="GO" id="GO:0005506">
    <property type="term" value="F:iron ion binding"/>
    <property type="evidence" value="ECO:0007669"/>
    <property type="project" value="InterPro"/>
</dbReference>
<dbReference type="AlphaFoldDB" id="A0A831X099"/>
<evidence type="ECO:0000256" key="1">
    <source>
        <dbReference type="ARBA" id="ARBA00022505"/>
    </source>
</evidence>
<dbReference type="NCBIfam" id="NF040766">
    <property type="entry name" value="CODH_aero_grp5"/>
    <property type="match status" value="1"/>
</dbReference>
<dbReference type="InterPro" id="IPR000674">
    <property type="entry name" value="Ald_Oxase/Xan_DH_a/b"/>
</dbReference>
<feature type="domain" description="Aldehyde oxidase/xanthine dehydrogenase a/b hammerhead" evidence="3">
    <location>
        <begin position="20"/>
        <end position="135"/>
    </location>
</feature>
<evidence type="ECO:0000313" key="4">
    <source>
        <dbReference type="EMBL" id="HEG92453.1"/>
    </source>
</evidence>
<dbReference type="GO" id="GO:0016491">
    <property type="term" value="F:oxidoreductase activity"/>
    <property type="evidence" value="ECO:0007669"/>
    <property type="project" value="UniProtKB-KW"/>
</dbReference>
<dbReference type="EMBL" id="DSIY01000315">
    <property type="protein sequence ID" value="HEG92453.1"/>
    <property type="molecule type" value="Genomic_DNA"/>
</dbReference>
<gene>
    <name evidence="4" type="ORF">ENP34_13615</name>
</gene>